<reference evidence="6" key="1">
    <citation type="submission" date="2018-06" db="EMBL/GenBank/DDBJ databases">
        <title>Genome assembly of Danube salmon.</title>
        <authorList>
            <person name="Macqueen D.J."/>
            <person name="Gundappa M.K."/>
        </authorList>
    </citation>
    <scope>NUCLEOTIDE SEQUENCE [LARGE SCALE GENOMIC DNA]</scope>
</reference>
<feature type="coiled-coil region" evidence="2">
    <location>
        <begin position="83"/>
        <end position="175"/>
    </location>
</feature>
<dbReference type="Gene3D" id="1.20.5.340">
    <property type="match status" value="1"/>
</dbReference>
<evidence type="ECO:0000313" key="6">
    <source>
        <dbReference type="Proteomes" id="UP000314982"/>
    </source>
</evidence>
<protein>
    <recommendedName>
        <fullName evidence="4">Myosin tail domain-containing protein</fullName>
    </recommendedName>
</protein>
<dbReference type="GO" id="GO:0016460">
    <property type="term" value="C:myosin II complex"/>
    <property type="evidence" value="ECO:0007669"/>
    <property type="project" value="TreeGrafter"/>
</dbReference>
<evidence type="ECO:0000256" key="3">
    <source>
        <dbReference type="SAM" id="MobiDB-lite"/>
    </source>
</evidence>
<dbReference type="PANTHER" id="PTHR45615:SF29">
    <property type="entry name" value="MYOSIN-7B"/>
    <property type="match status" value="1"/>
</dbReference>
<dbReference type="GO" id="GO:0000146">
    <property type="term" value="F:microfilament motor activity"/>
    <property type="evidence" value="ECO:0007669"/>
    <property type="project" value="TreeGrafter"/>
</dbReference>
<dbReference type="Proteomes" id="UP000314982">
    <property type="component" value="Unassembled WGS sequence"/>
</dbReference>
<sequence>MPRWRRTIWHPTWNSSPRARKNLVTHLQESEESVGVSNTKCSSLGKTKHRLQMEIEDLVMDLESSNAAASALDKKQRNFDKVLAVWRQKYEECQCELESSQESRSLSTELFKLKNSYEKALDHLQTTKRENKKLQEDIADLSDQISQGGKTIHELEQIKKGLDMEKSEIQAALQEIKGSLFLRALSLSLSLSQGTLSLSFSFSGHSLSLFLFLRALWKTRRERLSVSRWISTRSRLTSTGRWWRRMGKSTTSTRTTREPWNPCRPPWTQSASPGMRRCIRRKKMEGDLEREVQVQIKELDDTLQQNEELKEQAAVTERRTHKLAEHELLHSQNTGSTCCTPRTQGQPAALPEHRVNLLHSRTQGSSTRRRSWRVTCLCCPLIWTRLLMNAATQTRRPSLIGHDG</sequence>
<evidence type="ECO:0000256" key="1">
    <source>
        <dbReference type="ARBA" id="ARBA00023054"/>
    </source>
</evidence>
<dbReference type="AlphaFoldDB" id="A0A4W5N906"/>
<feature type="domain" description="Myosin tail" evidence="4">
    <location>
        <begin position="20"/>
        <end position="178"/>
    </location>
</feature>
<evidence type="ECO:0000313" key="5">
    <source>
        <dbReference type="Ensembl" id="ENSHHUP00000047267.1"/>
    </source>
</evidence>
<accession>A0A4W5N906</accession>
<dbReference type="Pfam" id="PF01576">
    <property type="entry name" value="Myosin_tail_1"/>
    <property type="match status" value="1"/>
</dbReference>
<dbReference type="Ensembl" id="ENSHHUT00000048998.1">
    <property type="protein sequence ID" value="ENSHHUP00000047267.1"/>
    <property type="gene ID" value="ENSHHUG00000028726.1"/>
</dbReference>
<dbReference type="GO" id="GO:0032982">
    <property type="term" value="C:myosin filament"/>
    <property type="evidence" value="ECO:0007669"/>
    <property type="project" value="TreeGrafter"/>
</dbReference>
<evidence type="ECO:0000256" key="2">
    <source>
        <dbReference type="SAM" id="Coils"/>
    </source>
</evidence>
<dbReference type="InterPro" id="IPR002928">
    <property type="entry name" value="Myosin_tail"/>
</dbReference>
<keyword evidence="1 2" id="KW-0175">Coiled coil</keyword>
<keyword evidence="6" id="KW-1185">Reference proteome</keyword>
<dbReference type="STRING" id="62062.ENSHHUP00000047267"/>
<proteinExistence type="predicted"/>
<dbReference type="GO" id="GO:0051015">
    <property type="term" value="F:actin filament binding"/>
    <property type="evidence" value="ECO:0007669"/>
    <property type="project" value="TreeGrafter"/>
</dbReference>
<dbReference type="GeneTree" id="ENSGT00940000163461"/>
<dbReference type="PANTHER" id="PTHR45615">
    <property type="entry name" value="MYOSIN HEAVY CHAIN, NON-MUSCLE"/>
    <property type="match status" value="1"/>
</dbReference>
<organism evidence="5 6">
    <name type="scientific">Hucho hucho</name>
    <name type="common">huchen</name>
    <dbReference type="NCBI Taxonomy" id="62062"/>
    <lineage>
        <taxon>Eukaryota</taxon>
        <taxon>Metazoa</taxon>
        <taxon>Chordata</taxon>
        <taxon>Craniata</taxon>
        <taxon>Vertebrata</taxon>
        <taxon>Euteleostomi</taxon>
        <taxon>Actinopterygii</taxon>
        <taxon>Neopterygii</taxon>
        <taxon>Teleostei</taxon>
        <taxon>Protacanthopterygii</taxon>
        <taxon>Salmoniformes</taxon>
        <taxon>Salmonidae</taxon>
        <taxon>Salmoninae</taxon>
        <taxon>Hucho</taxon>
    </lineage>
</organism>
<evidence type="ECO:0000259" key="4">
    <source>
        <dbReference type="Pfam" id="PF01576"/>
    </source>
</evidence>
<dbReference type="SUPFAM" id="SSF90257">
    <property type="entry name" value="Myosin rod fragments"/>
    <property type="match status" value="2"/>
</dbReference>
<feature type="coiled-coil region" evidence="2">
    <location>
        <begin position="289"/>
        <end position="319"/>
    </location>
</feature>
<dbReference type="GO" id="GO:0005737">
    <property type="term" value="C:cytoplasm"/>
    <property type="evidence" value="ECO:0007669"/>
    <property type="project" value="TreeGrafter"/>
</dbReference>
<feature type="region of interest" description="Disordered" evidence="3">
    <location>
        <begin position="247"/>
        <end position="273"/>
    </location>
</feature>
<reference evidence="5" key="2">
    <citation type="submission" date="2025-08" db="UniProtKB">
        <authorList>
            <consortium name="Ensembl"/>
        </authorList>
    </citation>
    <scope>IDENTIFICATION</scope>
</reference>
<reference evidence="5" key="3">
    <citation type="submission" date="2025-09" db="UniProtKB">
        <authorList>
            <consortium name="Ensembl"/>
        </authorList>
    </citation>
    <scope>IDENTIFICATION</scope>
</reference>
<name>A0A4W5N906_9TELE</name>